<protein>
    <recommendedName>
        <fullName evidence="3">FAD/NAD(P)-binding domain-containing protein</fullName>
    </recommendedName>
</protein>
<comment type="caution">
    <text evidence="1">The sequence shown here is derived from an EMBL/GenBank/DDBJ whole genome shotgun (WGS) entry which is preliminary data.</text>
</comment>
<dbReference type="SUPFAM" id="SSF51905">
    <property type="entry name" value="FAD/NAD(P)-binding domain"/>
    <property type="match status" value="1"/>
</dbReference>
<gene>
    <name evidence="1" type="ORF">MAN_07015</name>
</gene>
<organism evidence="1 2">
    <name type="scientific">Metarhizium anisopliae (strain ARSEF 549)</name>
    <dbReference type="NCBI Taxonomy" id="3151832"/>
    <lineage>
        <taxon>Eukaryota</taxon>
        <taxon>Fungi</taxon>
        <taxon>Dikarya</taxon>
        <taxon>Ascomycota</taxon>
        <taxon>Pezizomycotina</taxon>
        <taxon>Sordariomycetes</taxon>
        <taxon>Hypocreomycetidae</taxon>
        <taxon>Hypocreales</taxon>
        <taxon>Clavicipitaceae</taxon>
        <taxon>Metarhizium</taxon>
    </lineage>
</organism>
<evidence type="ECO:0000313" key="1">
    <source>
        <dbReference type="EMBL" id="KID63844.1"/>
    </source>
</evidence>
<dbReference type="HOGENOM" id="CLU_117756_0_0_1"/>
<accession>A0A0B4G600</accession>
<dbReference type="AlphaFoldDB" id="A0A0B4G600"/>
<name>A0A0B4G600_METAF</name>
<dbReference type="EMBL" id="AZNF01000009">
    <property type="protein sequence ID" value="KID63844.1"/>
    <property type="molecule type" value="Genomic_DNA"/>
</dbReference>
<feature type="non-terminal residue" evidence="1">
    <location>
        <position position="1"/>
    </location>
</feature>
<evidence type="ECO:0008006" key="3">
    <source>
        <dbReference type="Google" id="ProtNLM"/>
    </source>
</evidence>
<reference evidence="1 2" key="1">
    <citation type="journal article" date="2014" name="Proc. Natl. Acad. Sci. U.S.A.">
        <title>Trajectory and genomic determinants of fungal-pathogen speciation and host adaptation.</title>
        <authorList>
            <person name="Hu X."/>
            <person name="Xiao G."/>
            <person name="Zheng P."/>
            <person name="Shang Y."/>
            <person name="Su Y."/>
            <person name="Zhang X."/>
            <person name="Liu X."/>
            <person name="Zhan S."/>
            <person name="St Leger R.J."/>
            <person name="Wang C."/>
        </authorList>
    </citation>
    <scope>NUCLEOTIDE SEQUENCE [LARGE SCALE GENOMIC DNA]</scope>
    <source>
        <strain evidence="1 2">ARSEF 549</strain>
    </source>
</reference>
<dbReference type="Proteomes" id="UP000031186">
    <property type="component" value="Unassembled WGS sequence"/>
</dbReference>
<dbReference type="Gene3D" id="3.50.50.60">
    <property type="entry name" value="FAD/NAD(P)-binding domain"/>
    <property type="match status" value="2"/>
</dbReference>
<dbReference type="InterPro" id="IPR036188">
    <property type="entry name" value="FAD/NAD-bd_sf"/>
</dbReference>
<proteinExistence type="predicted"/>
<dbReference type="OrthoDB" id="202203at2759"/>
<dbReference type="VEuPathDB" id="FungiDB:MAN_07015"/>
<sequence length="201" mass="22578">MPRVVVPGEIPDKKIMYPLEPTFKEYPQEKFEFVPGSASGPFRTTTLFIATRSSAKDDMPWKVVCTANNTFDRIHALQKQVDNAETIVVAGGGLTGAETAGKIGYQYGRKGKKEVYFIYNNELPFSPAVMESVSRQTKVELERMKSSSCPRRPWQRRRSGTETPFLNCGTPTTQPRLLCAGLPADYWHDAQYFICAEGQAR</sequence>
<keyword evidence="2" id="KW-1185">Reference proteome</keyword>
<evidence type="ECO:0000313" key="2">
    <source>
        <dbReference type="Proteomes" id="UP000031186"/>
    </source>
</evidence>